<comment type="caution">
    <text evidence="2">The sequence shown here is derived from an EMBL/GenBank/DDBJ whole genome shotgun (WGS) entry which is preliminary data.</text>
</comment>
<gene>
    <name evidence="2" type="ORF">I8J31_18475</name>
</gene>
<keyword evidence="3" id="KW-1185">Reference proteome</keyword>
<dbReference type="Proteomes" id="UP000628710">
    <property type="component" value="Unassembled WGS sequence"/>
</dbReference>
<dbReference type="Pfam" id="PF08346">
    <property type="entry name" value="AntA"/>
    <property type="match status" value="1"/>
</dbReference>
<sequence length="208" mass="24104">MAIKRIPLYTCLLNGQPTDTVSARDLYTFLQLDRDFFHWVKTSSSKLYFVRGEDFIIVDNLIRPTPDTSAAVQKTKDYFIRLDMAYEMAMEEEGDLAQQASDYLRHCDTPQNRYIPPKEDRSHQTASLLVEPKVKQSDLDQYREANRAVKSMGLNEEPMVLPIYEVSKMIETIRFYQEKALGLDTPSMWLDQHIANVKAYANSQFMDG</sequence>
<evidence type="ECO:0000313" key="3">
    <source>
        <dbReference type="Proteomes" id="UP000628710"/>
    </source>
</evidence>
<dbReference type="EMBL" id="JAEMNX010000028">
    <property type="protein sequence ID" value="MBJ7539667.1"/>
    <property type="molecule type" value="Genomic_DNA"/>
</dbReference>
<dbReference type="InterPro" id="IPR013557">
    <property type="entry name" value="AntA/B_antirep"/>
</dbReference>
<evidence type="ECO:0000259" key="1">
    <source>
        <dbReference type="Pfam" id="PF08346"/>
    </source>
</evidence>
<reference evidence="2" key="1">
    <citation type="submission" date="2020-12" db="EMBL/GenBank/DDBJ databases">
        <title>Marinomonas arctica sp. nov., a psychrotolerant bacterium isolated from the Arctic.</title>
        <authorList>
            <person name="Zhang Y."/>
        </authorList>
    </citation>
    <scope>NUCLEOTIDE SEQUENCE</scope>
    <source>
        <strain evidence="2">C1424</strain>
    </source>
</reference>
<dbReference type="AlphaFoldDB" id="A0A934JZC2"/>
<evidence type="ECO:0000313" key="2">
    <source>
        <dbReference type="EMBL" id="MBJ7539667.1"/>
    </source>
</evidence>
<dbReference type="RefSeq" id="WP_199470059.1">
    <property type="nucleotide sequence ID" value="NZ_JAEMNX010000028.1"/>
</dbReference>
<accession>A0A934JZC2</accession>
<organism evidence="2 3">
    <name type="scientific">Marinomonas transparens</name>
    <dbReference type="NCBI Taxonomy" id="2795388"/>
    <lineage>
        <taxon>Bacteria</taxon>
        <taxon>Pseudomonadati</taxon>
        <taxon>Pseudomonadota</taxon>
        <taxon>Gammaproteobacteria</taxon>
        <taxon>Oceanospirillales</taxon>
        <taxon>Oceanospirillaceae</taxon>
        <taxon>Marinomonas</taxon>
    </lineage>
</organism>
<protein>
    <submittedName>
        <fullName evidence="2">AntA/AntB antirepressor family protein</fullName>
    </submittedName>
</protein>
<name>A0A934JZC2_9GAMM</name>
<feature type="domain" description="AntA/AntB antirepressor" evidence="1">
    <location>
        <begin position="21"/>
        <end position="90"/>
    </location>
</feature>
<proteinExistence type="predicted"/>